<feature type="transmembrane region" description="Helical" evidence="1">
    <location>
        <begin position="94"/>
        <end position="118"/>
    </location>
</feature>
<proteinExistence type="predicted"/>
<dbReference type="Proteomes" id="UP000006683">
    <property type="component" value="Chromosome"/>
</dbReference>
<reference evidence="2 3" key="1">
    <citation type="journal article" date="2010" name="Stand. Genomic Sci.">
        <title>Complete genome sequence of Ferrimonas balearica type strain (PAT).</title>
        <authorList>
            <person name="Nolan M."/>
            <person name="Sikorski J."/>
            <person name="Davenport K."/>
            <person name="Lucas S."/>
            <person name="Glavina Del Rio T."/>
            <person name="Tice H."/>
            <person name="Cheng J."/>
            <person name="Goodwin L."/>
            <person name="Pitluck S."/>
            <person name="Liolios K."/>
            <person name="Ivanova N."/>
            <person name="Mavromatis K."/>
            <person name="Ovchinnikova G."/>
            <person name="Pati A."/>
            <person name="Chen A."/>
            <person name="Palaniappan K."/>
            <person name="Land M."/>
            <person name="Hauser L."/>
            <person name="Chang Y."/>
            <person name="Jeffries C."/>
            <person name="Tapia R."/>
            <person name="Brettin T."/>
            <person name="Detter J."/>
            <person name="Han C."/>
            <person name="Yasawong M."/>
            <person name="Rohde M."/>
            <person name="Tindall B."/>
            <person name="Goker M."/>
            <person name="Woyke T."/>
            <person name="Bristow J."/>
            <person name="Eisen J."/>
            <person name="Markowitz V."/>
            <person name="Hugenholtz P."/>
            <person name="Kyrpides N."/>
            <person name="Klenk H."/>
            <person name="Lapidus A."/>
        </authorList>
    </citation>
    <scope>NUCLEOTIDE SEQUENCE [LARGE SCALE GENOMIC DNA]</scope>
    <source>
        <strain evidence="3">DSM 9799 / CCM 4581 / KCTC 23876 / PAT</strain>
    </source>
</reference>
<evidence type="ECO:0000256" key="1">
    <source>
        <dbReference type="SAM" id="Phobius"/>
    </source>
</evidence>
<accession>E1SPL9</accession>
<evidence type="ECO:0000313" key="3">
    <source>
        <dbReference type="Proteomes" id="UP000006683"/>
    </source>
</evidence>
<feature type="transmembrane region" description="Helical" evidence="1">
    <location>
        <begin position="200"/>
        <end position="219"/>
    </location>
</feature>
<feature type="transmembrane region" description="Helical" evidence="1">
    <location>
        <begin position="164"/>
        <end position="188"/>
    </location>
</feature>
<keyword evidence="1" id="KW-1133">Transmembrane helix</keyword>
<feature type="transmembrane region" description="Helical" evidence="1">
    <location>
        <begin position="21"/>
        <end position="45"/>
    </location>
</feature>
<dbReference type="KEGG" id="fbl:Fbal_3640"/>
<name>E1SPL9_FERBD</name>
<keyword evidence="1" id="KW-0812">Transmembrane</keyword>
<keyword evidence="1" id="KW-0472">Membrane</keyword>
<evidence type="ECO:0000313" key="2">
    <source>
        <dbReference type="EMBL" id="ADN77836.1"/>
    </source>
</evidence>
<organism evidence="2 3">
    <name type="scientific">Ferrimonas balearica (strain DSM 9799 / CCM 4581 / KCTC 23876 / PAT)</name>
    <dbReference type="NCBI Taxonomy" id="550540"/>
    <lineage>
        <taxon>Bacteria</taxon>
        <taxon>Pseudomonadati</taxon>
        <taxon>Pseudomonadota</taxon>
        <taxon>Gammaproteobacteria</taxon>
        <taxon>Alteromonadales</taxon>
        <taxon>Ferrimonadaceae</taxon>
        <taxon>Ferrimonas</taxon>
    </lineage>
</organism>
<sequence length="266" mass="30467">MVNYISKSRRKPNIKPDSGSLAIFLTIILISPLVMFFIPVPGYIILSENQIHTKIICIAVYIAFGFGESVYYLSSWNREEIIYFVYSYGKRRTAIKFAITFFSQGLIYHFIVLSPFFVDSSIEMNPVYISLAYLGLLVILLINLNLKIRGFNISFKIDYLSIKLLLIGLSSDMIPSAVALVTASIIYLWIKSAIPINEMYAFYALFISIVNLLLVISIIRKMKSNLNAHRHFINVTNPFLFKKIMLCHKVLSFSLFSIFILVIQII</sequence>
<feature type="transmembrane region" description="Helical" evidence="1">
    <location>
        <begin position="240"/>
        <end position="265"/>
    </location>
</feature>
<keyword evidence="3" id="KW-1185">Reference proteome</keyword>
<dbReference type="AlphaFoldDB" id="E1SPL9"/>
<dbReference type="HOGENOM" id="CLU_1044883_0_0_6"/>
<feature type="transmembrane region" description="Helical" evidence="1">
    <location>
        <begin position="124"/>
        <end position="144"/>
    </location>
</feature>
<dbReference type="EMBL" id="CP002209">
    <property type="protein sequence ID" value="ADN77836.1"/>
    <property type="molecule type" value="Genomic_DNA"/>
</dbReference>
<feature type="transmembrane region" description="Helical" evidence="1">
    <location>
        <begin position="51"/>
        <end position="73"/>
    </location>
</feature>
<gene>
    <name evidence="2" type="ordered locus">Fbal_3640</name>
</gene>
<protein>
    <submittedName>
        <fullName evidence="2">Uncharacterized protein</fullName>
    </submittedName>
</protein>